<dbReference type="OMA" id="PTEYAQK"/>
<proteinExistence type="predicted"/>
<dbReference type="PANTHER" id="PTHR34935">
    <property type="entry name" value="PROTEIN TIC110, CHLOROPLASTIC"/>
    <property type="match status" value="1"/>
</dbReference>
<dbReference type="InterPro" id="IPR031610">
    <property type="entry name" value="TIC110"/>
</dbReference>
<name>A0AA38GQ74_TAXCH</name>
<dbReference type="GO" id="GO:0045037">
    <property type="term" value="P:protein import into chloroplast stroma"/>
    <property type="evidence" value="ECO:0007669"/>
    <property type="project" value="TreeGrafter"/>
</dbReference>
<accession>A0AA38GQ74</accession>
<dbReference type="EMBL" id="JAHRHJ020000002">
    <property type="protein sequence ID" value="KAH9325945.1"/>
    <property type="molecule type" value="Genomic_DNA"/>
</dbReference>
<dbReference type="Proteomes" id="UP000824469">
    <property type="component" value="Unassembled WGS sequence"/>
</dbReference>
<organism evidence="1 2">
    <name type="scientific">Taxus chinensis</name>
    <name type="common">Chinese yew</name>
    <name type="synonym">Taxus wallichiana var. chinensis</name>
    <dbReference type="NCBI Taxonomy" id="29808"/>
    <lineage>
        <taxon>Eukaryota</taxon>
        <taxon>Viridiplantae</taxon>
        <taxon>Streptophyta</taxon>
        <taxon>Embryophyta</taxon>
        <taxon>Tracheophyta</taxon>
        <taxon>Spermatophyta</taxon>
        <taxon>Pinopsida</taxon>
        <taxon>Pinidae</taxon>
        <taxon>Conifers II</taxon>
        <taxon>Cupressales</taxon>
        <taxon>Taxaceae</taxon>
        <taxon>Taxus</taxon>
    </lineage>
</organism>
<dbReference type="GO" id="GO:0061927">
    <property type="term" value="C:TOC-TIC supercomplex I"/>
    <property type="evidence" value="ECO:0007669"/>
    <property type="project" value="TreeGrafter"/>
</dbReference>
<reference evidence="1 2" key="1">
    <citation type="journal article" date="2021" name="Nat. Plants">
        <title>The Taxus genome provides insights into paclitaxel biosynthesis.</title>
        <authorList>
            <person name="Xiong X."/>
            <person name="Gou J."/>
            <person name="Liao Q."/>
            <person name="Li Y."/>
            <person name="Zhou Q."/>
            <person name="Bi G."/>
            <person name="Li C."/>
            <person name="Du R."/>
            <person name="Wang X."/>
            <person name="Sun T."/>
            <person name="Guo L."/>
            <person name="Liang H."/>
            <person name="Lu P."/>
            <person name="Wu Y."/>
            <person name="Zhang Z."/>
            <person name="Ro D.K."/>
            <person name="Shang Y."/>
            <person name="Huang S."/>
            <person name="Yan J."/>
        </authorList>
    </citation>
    <scope>NUCLEOTIDE SEQUENCE [LARGE SCALE GENOMIC DNA]</scope>
    <source>
        <strain evidence="1">Ta-2019</strain>
    </source>
</reference>
<sequence>MAFAGSTLPGQFNSCVVVPIFLPTVGRKRSLKMSRSRKARVALVRASSSEDEKQLSGTEKLLDGMSAPARYGACAAIVAGSLAAGYALGSTRNAALGGAVALGVVGGATAYALNSSAPRIAALHLHNKVATCGHPASLTKEDIDSVVNKYGISKQDEAFNAELRDLYDRYVSSVIPPGNEDLKGDEADAITKFKSTLGIDDPDAAAVHIEIGRRMFRQRLETGDRDAVTEERKAFQKLVYVSNLIFGDASKFLLPWKRVFNITDAQIEVAIRDNAQIPFKSTLSFLGRDLDERQLMKLREEQFKLKLPDEVASDLVRGYTRRQVEENISSSLEILKSRGRVMASSTSVVEELDKIVAYNDALTSLTQHADEECFPPGIGPVSVIGGAYDSDQKMPDLMQLYRAYLTEALSSGRIEDEKVAALKKLQDIFGIDNREAENIQLEVTTKVYRRRLSQVVNEGDLEAAPSKAAFLQHLCDELHFDAHKATEVHQDIYRQKLQQCVADGDLSDEDVSALLRLRVLLCIPQKTVDAAHEDICGRLFQKVVDAAISSGTKGYDYQMKAAIRKAARGLRLTKEAAIVIASKAARAVFRIYVKRSKVAETQFESSRELIKMIHFNNIVVTDLLAEIKGEAPVMSSEPVKMDPKKAEEYKWREKQKAHRQLIEDKLREEAQTEITLKDDLSLRDRTDLYRIYFLNCFIGKTAGRSFGQRVMTVRDKIELLRLAQLRGILGLTPTEVADVHIGYAEQAFREEAQFILADGQLSEERIERLNKLQKKHELPSESAQKIIKSITTAKIGGAIEEAMSQGNIPIEQIRKLRVSNVDLDKVISKGVRENAFKKIVYGIFSSGTGDFSEEEVYERIPEELGIDAYKAKKVVQDCAKKRLSSSLVQAAALLRQQNSSGVVSLLNNLLACAKAVQAEPLSWSVEEEVVDFFCIYLKGNPPEEKVARLQYLLGIDDSTALLLKESVKTGTFTIGTEEEAFEF</sequence>
<dbReference type="Pfam" id="PF16940">
    <property type="entry name" value="Tic110"/>
    <property type="match status" value="1"/>
</dbReference>
<dbReference type="PANTHER" id="PTHR34935:SF3">
    <property type="entry name" value="PROTEIN TIC110, CHLOROPLASTIC"/>
    <property type="match status" value="1"/>
</dbReference>
<gene>
    <name evidence="1" type="ORF">KI387_006123</name>
</gene>
<keyword evidence="2" id="KW-1185">Reference proteome</keyword>
<comment type="caution">
    <text evidence="1">The sequence shown here is derived from an EMBL/GenBank/DDBJ whole genome shotgun (WGS) entry which is preliminary data.</text>
</comment>
<evidence type="ECO:0008006" key="3">
    <source>
        <dbReference type="Google" id="ProtNLM"/>
    </source>
</evidence>
<evidence type="ECO:0000313" key="2">
    <source>
        <dbReference type="Proteomes" id="UP000824469"/>
    </source>
</evidence>
<evidence type="ECO:0000313" key="1">
    <source>
        <dbReference type="EMBL" id="KAH9325945.1"/>
    </source>
</evidence>
<protein>
    <recommendedName>
        <fullName evidence="3">Chloroplast inner envelope protein</fullName>
    </recommendedName>
</protein>
<dbReference type="AlphaFoldDB" id="A0AA38GQ74"/>